<feature type="coiled-coil region" evidence="1">
    <location>
        <begin position="51"/>
        <end position="85"/>
    </location>
</feature>
<evidence type="ECO:0000256" key="1">
    <source>
        <dbReference type="SAM" id="Coils"/>
    </source>
</evidence>
<comment type="caution">
    <text evidence="3">The sequence shown here is derived from an EMBL/GenBank/DDBJ whole genome shotgun (WGS) entry which is preliminary data.</text>
</comment>
<feature type="region of interest" description="Disordered" evidence="2">
    <location>
        <begin position="1"/>
        <end position="50"/>
    </location>
</feature>
<dbReference type="EMBL" id="CAAALY010247296">
    <property type="protein sequence ID" value="VEL34260.1"/>
    <property type="molecule type" value="Genomic_DNA"/>
</dbReference>
<name>A0A448XDF4_9PLAT</name>
<protein>
    <submittedName>
        <fullName evidence="3">Uncharacterized protein</fullName>
    </submittedName>
</protein>
<evidence type="ECO:0000313" key="4">
    <source>
        <dbReference type="Proteomes" id="UP000784294"/>
    </source>
</evidence>
<sequence>MFPTPATGDMSTAFSGGPEGSLCPCETGLDSGGFDPAISPSTEPESASELRRRFEEETAMYRRKLKAYQEDQQKQAEIVQRLQNKVISCYLQ</sequence>
<proteinExistence type="predicted"/>
<evidence type="ECO:0000313" key="3">
    <source>
        <dbReference type="EMBL" id="VEL34260.1"/>
    </source>
</evidence>
<reference evidence="3" key="1">
    <citation type="submission" date="2018-11" db="EMBL/GenBank/DDBJ databases">
        <authorList>
            <consortium name="Pathogen Informatics"/>
        </authorList>
    </citation>
    <scope>NUCLEOTIDE SEQUENCE</scope>
</reference>
<keyword evidence="4" id="KW-1185">Reference proteome</keyword>
<dbReference type="AlphaFoldDB" id="A0A448XDF4"/>
<dbReference type="Proteomes" id="UP000784294">
    <property type="component" value="Unassembled WGS sequence"/>
</dbReference>
<keyword evidence="1" id="KW-0175">Coiled coil</keyword>
<organism evidence="3 4">
    <name type="scientific">Protopolystoma xenopodis</name>
    <dbReference type="NCBI Taxonomy" id="117903"/>
    <lineage>
        <taxon>Eukaryota</taxon>
        <taxon>Metazoa</taxon>
        <taxon>Spiralia</taxon>
        <taxon>Lophotrochozoa</taxon>
        <taxon>Platyhelminthes</taxon>
        <taxon>Monogenea</taxon>
        <taxon>Polyopisthocotylea</taxon>
        <taxon>Polystomatidea</taxon>
        <taxon>Polystomatidae</taxon>
        <taxon>Protopolystoma</taxon>
    </lineage>
</organism>
<accession>A0A448XDF4</accession>
<dbReference type="OrthoDB" id="3549872at2759"/>
<gene>
    <name evidence="3" type="ORF">PXEA_LOCUS27700</name>
</gene>
<evidence type="ECO:0000256" key="2">
    <source>
        <dbReference type="SAM" id="MobiDB-lite"/>
    </source>
</evidence>